<name>A0A0K2VD20_LEPSM</name>
<evidence type="ECO:0000313" key="1">
    <source>
        <dbReference type="EMBL" id="CDW48072.1"/>
    </source>
</evidence>
<protein>
    <submittedName>
        <fullName evidence="1">Uncharacterized protein</fullName>
    </submittedName>
</protein>
<sequence length="50" mass="5915">RRPLYESSKCREQFKEGPEFVFSLEKEIKKVPHQIDIIFLSNLSSPHLNV</sequence>
<feature type="non-terminal residue" evidence="1">
    <location>
        <position position="1"/>
    </location>
</feature>
<feature type="non-terminal residue" evidence="1">
    <location>
        <position position="50"/>
    </location>
</feature>
<dbReference type="AlphaFoldDB" id="A0A0K2VD20"/>
<dbReference type="EMBL" id="HACA01030711">
    <property type="protein sequence ID" value="CDW48072.1"/>
    <property type="molecule type" value="Transcribed_RNA"/>
</dbReference>
<accession>A0A0K2VD20</accession>
<proteinExistence type="predicted"/>
<organism evidence="1">
    <name type="scientific">Lepeophtheirus salmonis</name>
    <name type="common">Salmon louse</name>
    <name type="synonym">Caligus salmonis</name>
    <dbReference type="NCBI Taxonomy" id="72036"/>
    <lineage>
        <taxon>Eukaryota</taxon>
        <taxon>Metazoa</taxon>
        <taxon>Ecdysozoa</taxon>
        <taxon>Arthropoda</taxon>
        <taxon>Crustacea</taxon>
        <taxon>Multicrustacea</taxon>
        <taxon>Hexanauplia</taxon>
        <taxon>Copepoda</taxon>
        <taxon>Siphonostomatoida</taxon>
        <taxon>Caligidae</taxon>
        <taxon>Lepeophtheirus</taxon>
    </lineage>
</organism>
<reference evidence="1" key="1">
    <citation type="submission" date="2014-05" db="EMBL/GenBank/DDBJ databases">
        <authorList>
            <person name="Chronopoulou M."/>
        </authorList>
    </citation>
    <scope>NUCLEOTIDE SEQUENCE</scope>
    <source>
        <tissue evidence="1">Whole organism</tissue>
    </source>
</reference>